<dbReference type="EMBL" id="MECQ01000001">
    <property type="protein sequence ID" value="ODV55475.1"/>
    <property type="molecule type" value="Genomic_DNA"/>
</dbReference>
<reference evidence="1 2" key="1">
    <citation type="submission" date="2016-09" db="EMBL/GenBank/DDBJ databases">
        <title>Draft genome sequence of the soil isolate, Lysinibacillus fusiformis M5, a potential hypoxanthine producer.</title>
        <authorList>
            <person name="Gallegos-Monterrosa R."/>
            <person name="Maroti G."/>
            <person name="Balint B."/>
            <person name="Kovacs A.T."/>
        </authorList>
    </citation>
    <scope>NUCLEOTIDE SEQUENCE [LARGE SCALE GENOMIC DNA]</scope>
    <source>
        <strain evidence="1 2">M5</strain>
    </source>
</reference>
<evidence type="ECO:0000313" key="2">
    <source>
        <dbReference type="Proteomes" id="UP000094784"/>
    </source>
</evidence>
<dbReference type="OrthoDB" id="9986508at2"/>
<dbReference type="RefSeq" id="WP_069480561.1">
    <property type="nucleotide sequence ID" value="NZ_KV766182.1"/>
</dbReference>
<gene>
    <name evidence="1" type="ORF">BG258_05950</name>
</gene>
<comment type="caution">
    <text evidence="1">The sequence shown here is derived from an EMBL/GenBank/DDBJ whole genome shotgun (WGS) entry which is preliminary data.</text>
</comment>
<dbReference type="Proteomes" id="UP000094784">
    <property type="component" value="Unassembled WGS sequence"/>
</dbReference>
<name>A0A1E4R4T4_9BACI</name>
<protein>
    <submittedName>
        <fullName evidence="1">Uncharacterized protein</fullName>
    </submittedName>
</protein>
<proteinExistence type="predicted"/>
<organism evidence="1 2">
    <name type="scientific">Lysinibacillus fusiformis</name>
    <dbReference type="NCBI Taxonomy" id="28031"/>
    <lineage>
        <taxon>Bacteria</taxon>
        <taxon>Bacillati</taxon>
        <taxon>Bacillota</taxon>
        <taxon>Bacilli</taxon>
        <taxon>Bacillales</taxon>
        <taxon>Bacillaceae</taxon>
        <taxon>Lysinibacillus</taxon>
    </lineage>
</organism>
<sequence length="97" mass="10909">MYAYAIDSKGFIVESYLIGGDVTVPLTAITKQLPQPLPFVKPNWNGEEWVEGETEEEKTEREEKQLLESLKPSPKEIADAELEIMFLTLLADVGVIQ</sequence>
<accession>A0A1E4R4T4</accession>
<evidence type="ECO:0000313" key="1">
    <source>
        <dbReference type="EMBL" id="ODV55475.1"/>
    </source>
</evidence>
<dbReference type="AlphaFoldDB" id="A0A1E4R4T4"/>